<evidence type="ECO:0000259" key="7">
    <source>
        <dbReference type="PROSITE" id="PS50850"/>
    </source>
</evidence>
<dbReference type="GeneID" id="93050627"/>
<keyword evidence="5 6" id="KW-0472">Membrane</keyword>
<feature type="domain" description="Major facilitator superfamily (MFS) profile" evidence="7">
    <location>
        <begin position="229"/>
        <end position="411"/>
    </location>
</feature>
<reference evidence="8 9" key="1">
    <citation type="submission" date="2016-10" db="EMBL/GenBank/DDBJ databases">
        <title>The whole genome sequencing and assembly of B. asteroides DSM 20089 strain.</title>
        <authorList>
            <person name="Lee Y.-J."/>
            <person name="Park M.-K."/>
            <person name="Yi H."/>
            <person name="Bahn Y.-S."/>
            <person name="Kim J.F."/>
            <person name="Lee D.-W."/>
        </authorList>
    </citation>
    <scope>NUCLEOTIDE SEQUENCE [LARGE SCALE GENOMIC DNA]</scope>
    <source>
        <strain evidence="8 9">DSM 20089</strain>
    </source>
</reference>
<dbReference type="CDD" id="cd06173">
    <property type="entry name" value="MFS_MefA_like"/>
    <property type="match status" value="1"/>
</dbReference>
<dbReference type="InterPro" id="IPR011701">
    <property type="entry name" value="MFS"/>
</dbReference>
<feature type="transmembrane region" description="Helical" evidence="6">
    <location>
        <begin position="12"/>
        <end position="36"/>
    </location>
</feature>
<evidence type="ECO:0000256" key="4">
    <source>
        <dbReference type="ARBA" id="ARBA00022989"/>
    </source>
</evidence>
<evidence type="ECO:0000256" key="6">
    <source>
        <dbReference type="SAM" id="Phobius"/>
    </source>
</evidence>
<dbReference type="PANTHER" id="PTHR23513:SF6">
    <property type="entry name" value="MAJOR FACILITATOR SUPERFAMILY ASSOCIATED DOMAIN-CONTAINING PROTEIN"/>
    <property type="match status" value="1"/>
</dbReference>
<evidence type="ECO:0000256" key="5">
    <source>
        <dbReference type="ARBA" id="ARBA00023136"/>
    </source>
</evidence>
<gene>
    <name evidence="8" type="ORF">BA20089_04440</name>
</gene>
<comment type="subcellular location">
    <subcellularLocation>
        <location evidence="1">Cell membrane</location>
        <topology evidence="1">Multi-pass membrane protein</topology>
    </subcellularLocation>
</comment>
<feature type="transmembrane region" description="Helical" evidence="6">
    <location>
        <begin position="349"/>
        <end position="371"/>
    </location>
</feature>
<organism evidence="8 9">
    <name type="scientific">Bifidobacterium asteroides DSM 20089</name>
    <dbReference type="NCBI Taxonomy" id="1437594"/>
    <lineage>
        <taxon>Bacteria</taxon>
        <taxon>Bacillati</taxon>
        <taxon>Actinomycetota</taxon>
        <taxon>Actinomycetes</taxon>
        <taxon>Bifidobacteriales</taxon>
        <taxon>Bifidobacteriaceae</taxon>
        <taxon>Bifidobacterium</taxon>
    </lineage>
</organism>
<name>A0AAD0EXH0_9BIFI</name>
<dbReference type="EMBL" id="CP017696">
    <property type="protein sequence ID" value="ATO42291.1"/>
    <property type="molecule type" value="Genomic_DNA"/>
</dbReference>
<keyword evidence="4 6" id="KW-1133">Transmembrane helix</keyword>
<feature type="transmembrane region" description="Helical" evidence="6">
    <location>
        <begin position="42"/>
        <end position="63"/>
    </location>
</feature>
<dbReference type="Gene3D" id="1.20.1250.20">
    <property type="entry name" value="MFS general substrate transporter like domains"/>
    <property type="match status" value="1"/>
</dbReference>
<evidence type="ECO:0000256" key="2">
    <source>
        <dbReference type="ARBA" id="ARBA00022475"/>
    </source>
</evidence>
<feature type="transmembrane region" description="Helical" evidence="6">
    <location>
        <begin position="316"/>
        <end position="337"/>
    </location>
</feature>
<dbReference type="Proteomes" id="UP000224056">
    <property type="component" value="Chromosome"/>
</dbReference>
<feature type="transmembrane region" description="Helical" evidence="6">
    <location>
        <begin position="228"/>
        <end position="246"/>
    </location>
</feature>
<protein>
    <recommendedName>
        <fullName evidence="7">Major facilitator superfamily (MFS) profile domain-containing protein</fullName>
    </recommendedName>
</protein>
<dbReference type="Pfam" id="PF07690">
    <property type="entry name" value="MFS_1"/>
    <property type="match status" value="1"/>
</dbReference>
<feature type="transmembrane region" description="Helical" evidence="6">
    <location>
        <begin position="145"/>
        <end position="164"/>
    </location>
</feature>
<dbReference type="GO" id="GO:0005886">
    <property type="term" value="C:plasma membrane"/>
    <property type="evidence" value="ECO:0007669"/>
    <property type="project" value="UniProtKB-SubCell"/>
</dbReference>
<dbReference type="SUPFAM" id="SSF103473">
    <property type="entry name" value="MFS general substrate transporter"/>
    <property type="match status" value="1"/>
</dbReference>
<dbReference type="PANTHER" id="PTHR23513">
    <property type="entry name" value="INTEGRAL MEMBRANE EFFLUX PROTEIN-RELATED"/>
    <property type="match status" value="1"/>
</dbReference>
<dbReference type="GO" id="GO:0022857">
    <property type="term" value="F:transmembrane transporter activity"/>
    <property type="evidence" value="ECO:0007669"/>
    <property type="project" value="InterPro"/>
</dbReference>
<feature type="transmembrane region" description="Helical" evidence="6">
    <location>
        <begin position="292"/>
        <end position="310"/>
    </location>
</feature>
<dbReference type="InterPro" id="IPR036259">
    <property type="entry name" value="MFS_trans_sf"/>
</dbReference>
<dbReference type="InterPro" id="IPR020846">
    <property type="entry name" value="MFS_dom"/>
</dbReference>
<evidence type="ECO:0000256" key="3">
    <source>
        <dbReference type="ARBA" id="ARBA00022692"/>
    </source>
</evidence>
<accession>A0AAD0EXH0</accession>
<feature type="transmembrane region" description="Helical" evidence="6">
    <location>
        <begin position="170"/>
        <end position="192"/>
    </location>
</feature>
<feature type="transmembrane region" description="Helical" evidence="6">
    <location>
        <begin position="266"/>
        <end position="285"/>
    </location>
</feature>
<evidence type="ECO:0000256" key="1">
    <source>
        <dbReference type="ARBA" id="ARBA00004651"/>
    </source>
</evidence>
<feature type="transmembrane region" description="Helical" evidence="6">
    <location>
        <begin position="114"/>
        <end position="133"/>
    </location>
</feature>
<dbReference type="AlphaFoldDB" id="A0AAD0EXH0"/>
<feature type="transmembrane region" description="Helical" evidence="6">
    <location>
        <begin position="383"/>
        <end position="406"/>
    </location>
</feature>
<proteinExistence type="predicted"/>
<evidence type="ECO:0000313" key="9">
    <source>
        <dbReference type="Proteomes" id="UP000224056"/>
    </source>
</evidence>
<sequence>MDNLLKDRNNRLYLSSVVTDNCGSSLMMFALPLIVLDITGSGIHLSFISAIETIPFLILGLPIGAIIDRLDVKKIMIFSDLIRLLSYSVLAIALALKVSSAFMIFIIYTVSLAVSVMNILSTVSEITFVSFLVEKENFSKLNSTVYGIQYGVNFALPILGGVLYKFIPQSLLTGISVVFYLISLLLVNNIILISQSDSSARFPSIKHGVNAVFTDIKDGVRYTAKIRAVLYPLVLAALVNIASANFQNDSLIILRQQMGLSSDQIGLILSIAAVSALIGTVVVNWLNKKIEFGQLLVLSIIAGSLFRAVFALSANLVILVSSIACIAINESILNISIITNRQNEVGQEYLGRVTSIYKAVLIGVNSIGYLFGGFVANKIGSRLGIGISAVELFVVSMISLFLMTFVRVRND</sequence>
<evidence type="ECO:0000313" key="8">
    <source>
        <dbReference type="EMBL" id="ATO42291.1"/>
    </source>
</evidence>
<dbReference type="PROSITE" id="PS50850">
    <property type="entry name" value="MFS"/>
    <property type="match status" value="1"/>
</dbReference>
<keyword evidence="3 6" id="KW-0812">Transmembrane</keyword>
<dbReference type="RefSeq" id="WP_015022044.1">
    <property type="nucleotide sequence ID" value="NZ_CP017696.1"/>
</dbReference>
<keyword evidence="2" id="KW-1003">Cell membrane</keyword>
<feature type="transmembrane region" description="Helical" evidence="6">
    <location>
        <begin position="84"/>
        <end position="108"/>
    </location>
</feature>